<dbReference type="PANTHER" id="PTHR24421">
    <property type="entry name" value="NITRATE/NITRITE SENSOR PROTEIN NARX-RELATED"/>
    <property type="match status" value="1"/>
</dbReference>
<dbReference type="SUPFAM" id="SSF55874">
    <property type="entry name" value="ATPase domain of HSP90 chaperone/DNA topoisomerase II/histidine kinase"/>
    <property type="match status" value="1"/>
</dbReference>
<dbReference type="InterPro" id="IPR050482">
    <property type="entry name" value="Sensor_HK_TwoCompSys"/>
</dbReference>
<dbReference type="PRINTS" id="PR00344">
    <property type="entry name" value="BCTRLSENSOR"/>
</dbReference>
<evidence type="ECO:0000256" key="3">
    <source>
        <dbReference type="ARBA" id="ARBA00004496"/>
    </source>
</evidence>
<evidence type="ECO:0000256" key="12">
    <source>
        <dbReference type="ARBA" id="ARBA00023012"/>
    </source>
</evidence>
<evidence type="ECO:0000256" key="2">
    <source>
        <dbReference type="ARBA" id="ARBA00001966"/>
    </source>
</evidence>
<dbReference type="Gene3D" id="1.20.5.1930">
    <property type="match status" value="1"/>
</dbReference>
<feature type="transmembrane region" description="Helical" evidence="17">
    <location>
        <begin position="21"/>
        <end position="42"/>
    </location>
</feature>
<comment type="cofactor">
    <cofactor evidence="2">
        <name>[4Fe-4S] cluster</name>
        <dbReference type="ChEBI" id="CHEBI:49883"/>
    </cofactor>
</comment>
<evidence type="ECO:0000313" key="19">
    <source>
        <dbReference type="EMBL" id="MBR7744277.1"/>
    </source>
</evidence>
<accession>A0A941I0M6</accession>
<dbReference type="RefSeq" id="WP_211603800.1">
    <property type="nucleotide sequence ID" value="NZ_JAGSNF010000019.1"/>
</dbReference>
<keyword evidence="17" id="KW-0472">Membrane</keyword>
<keyword evidence="9" id="KW-0479">Metal-binding</keyword>
<comment type="caution">
    <text evidence="19">The sequence shown here is derived from an EMBL/GenBank/DDBJ whole genome shotgun (WGS) entry which is preliminary data.</text>
</comment>
<dbReference type="GO" id="GO:0005737">
    <property type="term" value="C:cytoplasm"/>
    <property type="evidence" value="ECO:0007669"/>
    <property type="project" value="UniProtKB-SubCell"/>
</dbReference>
<sequence>MRRGADVRPGSRRPAASRWEVGLPFGLLAVATAVALVAQPAMPRRPGGTVLVVALVVATAGWLVVAARLPREAGPVRGATFWVRTFLAFCLTLLNPFFAIFSFVGMTDAFDTFRRRGAAHAGLLATAVITGGAQSGGLPPASGWQAATFVGLVAVNFGLGSVFATMHLGVVEARDEHAATAADLTRLNTDLTRAVEENAALQRRLVAQARETGVQQERQRLAREIHDTLAQDLAGIVAQLEAVRGDGDPVRVARALDLARGALTEARRSVLDLAPVPLGSAGLTSAVRAAAASWSAGEGVDVEVHESGDPVELHPEVEAAVLRIVQESLVNVRKHAAATRVDVTLSHLEDEILVDVRDDGVGFDVAASRRPTSFGLRGMRQRAERLAGEMVVESAPGRGTVVSLRLPALAPGVLA</sequence>
<dbReference type="Proteomes" id="UP000677016">
    <property type="component" value="Unassembled WGS sequence"/>
</dbReference>
<dbReference type="SMART" id="SM00387">
    <property type="entry name" value="HATPase_c"/>
    <property type="match status" value="1"/>
</dbReference>
<dbReference type="PIRSF" id="PIRSF037434">
    <property type="entry name" value="STHK_ChrS"/>
    <property type="match status" value="1"/>
</dbReference>
<evidence type="ECO:0000256" key="14">
    <source>
        <dbReference type="ARBA" id="ARBA00024827"/>
    </source>
</evidence>
<dbReference type="GO" id="GO:0046983">
    <property type="term" value="F:protein dimerization activity"/>
    <property type="evidence" value="ECO:0007669"/>
    <property type="project" value="InterPro"/>
</dbReference>
<evidence type="ECO:0000256" key="16">
    <source>
        <dbReference type="SAM" id="Coils"/>
    </source>
</evidence>
<feature type="transmembrane region" description="Helical" evidence="17">
    <location>
        <begin position="81"/>
        <end position="104"/>
    </location>
</feature>
<dbReference type="InterPro" id="IPR004358">
    <property type="entry name" value="Sig_transdc_His_kin-like_C"/>
</dbReference>
<evidence type="ECO:0000256" key="15">
    <source>
        <dbReference type="ARBA" id="ARBA00030800"/>
    </source>
</evidence>
<organism evidence="19 20">
    <name type="scientific">Phycicoccus avicenniae</name>
    <dbReference type="NCBI Taxonomy" id="2828860"/>
    <lineage>
        <taxon>Bacteria</taxon>
        <taxon>Bacillati</taxon>
        <taxon>Actinomycetota</taxon>
        <taxon>Actinomycetes</taxon>
        <taxon>Micrococcales</taxon>
        <taxon>Intrasporangiaceae</taxon>
        <taxon>Phycicoccus</taxon>
    </lineage>
</organism>
<feature type="transmembrane region" description="Helical" evidence="17">
    <location>
        <begin position="144"/>
        <end position="164"/>
    </location>
</feature>
<evidence type="ECO:0000256" key="11">
    <source>
        <dbReference type="ARBA" id="ARBA00023004"/>
    </source>
</evidence>
<evidence type="ECO:0000259" key="18">
    <source>
        <dbReference type="PROSITE" id="PS50109"/>
    </source>
</evidence>
<dbReference type="EC" id="2.7.13.3" evidence="4"/>
<dbReference type="PANTHER" id="PTHR24421:SF62">
    <property type="entry name" value="SENSORY TRANSDUCTION HISTIDINE KINASE"/>
    <property type="match status" value="1"/>
</dbReference>
<keyword evidence="11" id="KW-0408">Iron</keyword>
<dbReference type="InterPro" id="IPR003594">
    <property type="entry name" value="HATPase_dom"/>
</dbReference>
<dbReference type="InterPro" id="IPR011712">
    <property type="entry name" value="Sig_transdc_His_kin_sub3_dim/P"/>
</dbReference>
<keyword evidence="17" id="KW-1133">Transmembrane helix</keyword>
<keyword evidence="13" id="KW-0411">Iron-sulfur</keyword>
<name>A0A941I0M6_9MICO</name>
<feature type="domain" description="Histidine kinase" evidence="18">
    <location>
        <begin position="321"/>
        <end position="410"/>
    </location>
</feature>
<keyword evidence="6" id="KW-0004">4Fe-4S</keyword>
<dbReference type="EMBL" id="JAGSNF010000019">
    <property type="protein sequence ID" value="MBR7744277.1"/>
    <property type="molecule type" value="Genomic_DNA"/>
</dbReference>
<keyword evidence="16" id="KW-0175">Coiled coil</keyword>
<keyword evidence="12" id="KW-0902">Two-component regulatory system</keyword>
<dbReference type="InterPro" id="IPR036890">
    <property type="entry name" value="HATPase_C_sf"/>
</dbReference>
<comment type="function">
    <text evidence="14">Member of the two-component regulatory system NreB/NreC involved in the control of dissimilatory nitrate/nitrite reduction in response to oxygen. NreB functions as a direct oxygen sensor histidine kinase which is autophosphorylated, in the absence of oxygen, probably at the conserved histidine residue, and transfers its phosphate group probably to a conserved aspartate residue of NreC. NreB/NreC activates the expression of the nitrate (narGHJI) and nitrite (nir) reductase operons, as well as the putative nitrate transporter gene narT.</text>
</comment>
<dbReference type="InterPro" id="IPR017205">
    <property type="entry name" value="Sig_transdc_His_kinase_ChrS"/>
</dbReference>
<dbReference type="Pfam" id="PF02518">
    <property type="entry name" value="HATPase_c"/>
    <property type="match status" value="1"/>
</dbReference>
<dbReference type="GO" id="GO:0000155">
    <property type="term" value="F:phosphorelay sensor kinase activity"/>
    <property type="evidence" value="ECO:0007669"/>
    <property type="project" value="InterPro"/>
</dbReference>
<dbReference type="GO" id="GO:0051539">
    <property type="term" value="F:4 iron, 4 sulfur cluster binding"/>
    <property type="evidence" value="ECO:0007669"/>
    <property type="project" value="UniProtKB-KW"/>
</dbReference>
<dbReference type="PROSITE" id="PS50109">
    <property type="entry name" value="HIS_KIN"/>
    <property type="match status" value="1"/>
</dbReference>
<dbReference type="Gene3D" id="3.30.565.10">
    <property type="entry name" value="Histidine kinase-like ATPase, C-terminal domain"/>
    <property type="match status" value="1"/>
</dbReference>
<keyword evidence="8" id="KW-0808">Transferase</keyword>
<proteinExistence type="predicted"/>
<dbReference type="AlphaFoldDB" id="A0A941I0M6"/>
<comment type="subcellular location">
    <subcellularLocation>
        <location evidence="3">Cytoplasm</location>
    </subcellularLocation>
</comment>
<evidence type="ECO:0000256" key="8">
    <source>
        <dbReference type="ARBA" id="ARBA00022679"/>
    </source>
</evidence>
<dbReference type="CDD" id="cd16917">
    <property type="entry name" value="HATPase_UhpB-NarQ-NarX-like"/>
    <property type="match status" value="1"/>
</dbReference>
<feature type="coiled-coil region" evidence="16">
    <location>
        <begin position="184"/>
        <end position="211"/>
    </location>
</feature>
<evidence type="ECO:0000256" key="1">
    <source>
        <dbReference type="ARBA" id="ARBA00000085"/>
    </source>
</evidence>
<keyword evidence="17" id="KW-0812">Transmembrane</keyword>
<keyword evidence="7" id="KW-0963">Cytoplasm</keyword>
<evidence type="ECO:0000313" key="20">
    <source>
        <dbReference type="Proteomes" id="UP000677016"/>
    </source>
</evidence>
<evidence type="ECO:0000256" key="10">
    <source>
        <dbReference type="ARBA" id="ARBA00022777"/>
    </source>
</evidence>
<protein>
    <recommendedName>
        <fullName evidence="5">Oxygen sensor histidine kinase NreB</fullName>
        <ecNumber evidence="4">2.7.13.3</ecNumber>
    </recommendedName>
    <alternativeName>
        <fullName evidence="15">Nitrogen regulation protein B</fullName>
    </alternativeName>
</protein>
<comment type="catalytic activity">
    <reaction evidence="1">
        <text>ATP + protein L-histidine = ADP + protein N-phospho-L-histidine.</text>
        <dbReference type="EC" id="2.7.13.3"/>
    </reaction>
</comment>
<evidence type="ECO:0000256" key="9">
    <source>
        <dbReference type="ARBA" id="ARBA00022723"/>
    </source>
</evidence>
<reference evidence="19" key="1">
    <citation type="submission" date="2021-04" db="EMBL/GenBank/DDBJ databases">
        <title>Phycicoccus avicenniae sp. nov., a novel endophytic actinomycetes isolated from branch of Avicennia mariana.</title>
        <authorList>
            <person name="Tuo L."/>
        </authorList>
    </citation>
    <scope>NUCLEOTIDE SEQUENCE</scope>
    <source>
        <strain evidence="19">BSK3Z-2</strain>
    </source>
</reference>
<evidence type="ECO:0000256" key="13">
    <source>
        <dbReference type="ARBA" id="ARBA00023014"/>
    </source>
</evidence>
<feature type="transmembrane region" description="Helical" evidence="17">
    <location>
        <begin position="48"/>
        <end position="69"/>
    </location>
</feature>
<dbReference type="GO" id="GO:0016020">
    <property type="term" value="C:membrane"/>
    <property type="evidence" value="ECO:0007669"/>
    <property type="project" value="InterPro"/>
</dbReference>
<keyword evidence="10 19" id="KW-0418">Kinase</keyword>
<evidence type="ECO:0000256" key="6">
    <source>
        <dbReference type="ARBA" id="ARBA00022485"/>
    </source>
</evidence>
<evidence type="ECO:0000256" key="5">
    <source>
        <dbReference type="ARBA" id="ARBA00017322"/>
    </source>
</evidence>
<gene>
    <name evidence="19" type="ORF">KC207_13360</name>
</gene>
<evidence type="ECO:0000256" key="17">
    <source>
        <dbReference type="SAM" id="Phobius"/>
    </source>
</evidence>
<evidence type="ECO:0000256" key="7">
    <source>
        <dbReference type="ARBA" id="ARBA00022490"/>
    </source>
</evidence>
<dbReference type="GO" id="GO:0046872">
    <property type="term" value="F:metal ion binding"/>
    <property type="evidence" value="ECO:0007669"/>
    <property type="project" value="UniProtKB-KW"/>
</dbReference>
<dbReference type="Pfam" id="PF07730">
    <property type="entry name" value="HisKA_3"/>
    <property type="match status" value="1"/>
</dbReference>
<evidence type="ECO:0000256" key="4">
    <source>
        <dbReference type="ARBA" id="ARBA00012438"/>
    </source>
</evidence>
<keyword evidence="20" id="KW-1185">Reference proteome</keyword>
<dbReference type="InterPro" id="IPR005467">
    <property type="entry name" value="His_kinase_dom"/>
</dbReference>